<dbReference type="PANTHER" id="PTHR33055">
    <property type="entry name" value="TRANSPOSASE FOR INSERTION SEQUENCE ELEMENT IS1111A"/>
    <property type="match status" value="1"/>
</dbReference>
<reference evidence="2 3" key="1">
    <citation type="submission" date="2016-09" db="EMBL/GenBank/DDBJ databases">
        <title>Chromobacterium muskegensis sp. nov., an insecticidal bacterium isolated from Sphagnum bogs.</title>
        <authorList>
            <person name="Sparks M.E."/>
            <person name="Blackburn M.B."/>
            <person name="Gundersen-Rindal D.E."/>
            <person name="Mitchell A."/>
            <person name="Farrar R."/>
            <person name="Kuhar D."/>
        </authorList>
    </citation>
    <scope>NUCLEOTIDE SEQUENCE [LARGE SCALE GENOMIC DNA]</scope>
    <source>
        <strain evidence="2 3">37-2</strain>
    </source>
</reference>
<sequence length="165" mass="18327">MLIDTFREQWRGLTQLDQQIDAIESRLRQWMHTDAKAKAIAEIPGVGLLTATAAVAAMGDAKVLKSGREFAAWLGLVSRQTGSGGKINLHGISRRGDADLRTLLIHGARAVYYCRSETCPWLVQVSQRRAKNVVIVAQANKIVRTIWAVLVREQAYQANHISIRP</sequence>
<dbReference type="GO" id="GO:0006313">
    <property type="term" value="P:DNA transposition"/>
    <property type="evidence" value="ECO:0007669"/>
    <property type="project" value="InterPro"/>
</dbReference>
<organism evidence="2 3">
    <name type="scientific">Chromobacterium sphagni</name>
    <dbReference type="NCBI Taxonomy" id="1903179"/>
    <lineage>
        <taxon>Bacteria</taxon>
        <taxon>Pseudomonadati</taxon>
        <taxon>Pseudomonadota</taxon>
        <taxon>Betaproteobacteria</taxon>
        <taxon>Neisseriales</taxon>
        <taxon>Chromobacteriaceae</taxon>
        <taxon>Chromobacterium</taxon>
    </lineage>
</organism>
<protein>
    <recommendedName>
        <fullName evidence="1">Transposase IS116/IS110/IS902 C-terminal domain-containing protein</fullName>
    </recommendedName>
</protein>
<name>A0A1S1X147_9NEIS</name>
<evidence type="ECO:0000259" key="1">
    <source>
        <dbReference type="Pfam" id="PF02371"/>
    </source>
</evidence>
<dbReference type="GO" id="GO:0004803">
    <property type="term" value="F:transposase activity"/>
    <property type="evidence" value="ECO:0007669"/>
    <property type="project" value="InterPro"/>
</dbReference>
<dbReference type="STRING" id="1903179.BI347_04885"/>
<comment type="caution">
    <text evidence="2">The sequence shown here is derived from an EMBL/GenBank/DDBJ whole genome shotgun (WGS) entry which is preliminary data.</text>
</comment>
<dbReference type="GO" id="GO:0003677">
    <property type="term" value="F:DNA binding"/>
    <property type="evidence" value="ECO:0007669"/>
    <property type="project" value="InterPro"/>
</dbReference>
<dbReference type="Proteomes" id="UP000180088">
    <property type="component" value="Unassembled WGS sequence"/>
</dbReference>
<dbReference type="OrthoDB" id="5289737at2"/>
<feature type="domain" description="Transposase IS116/IS110/IS902 C-terminal" evidence="1">
    <location>
        <begin position="38"/>
        <end position="115"/>
    </location>
</feature>
<evidence type="ECO:0000313" key="2">
    <source>
        <dbReference type="EMBL" id="OHX12916.1"/>
    </source>
</evidence>
<dbReference type="AlphaFoldDB" id="A0A1S1X147"/>
<dbReference type="Pfam" id="PF02371">
    <property type="entry name" value="Transposase_20"/>
    <property type="match status" value="1"/>
</dbReference>
<dbReference type="EMBL" id="MKCS01000001">
    <property type="protein sequence ID" value="OHX12916.1"/>
    <property type="molecule type" value="Genomic_DNA"/>
</dbReference>
<dbReference type="PANTHER" id="PTHR33055:SF3">
    <property type="entry name" value="PUTATIVE TRANSPOSASE FOR IS117-RELATED"/>
    <property type="match status" value="1"/>
</dbReference>
<gene>
    <name evidence="2" type="ORF">BI347_04885</name>
</gene>
<proteinExistence type="predicted"/>
<dbReference type="InterPro" id="IPR003346">
    <property type="entry name" value="Transposase_20"/>
</dbReference>
<accession>A0A1S1X147</accession>
<evidence type="ECO:0000313" key="3">
    <source>
        <dbReference type="Proteomes" id="UP000180088"/>
    </source>
</evidence>
<dbReference type="InterPro" id="IPR047650">
    <property type="entry name" value="Transpos_IS110"/>
</dbReference>